<dbReference type="Gene3D" id="3.30.420.40">
    <property type="match status" value="1"/>
</dbReference>
<evidence type="ECO:0000256" key="5">
    <source>
        <dbReference type="ARBA" id="ARBA00022771"/>
    </source>
</evidence>
<feature type="active site" evidence="9">
    <location>
        <position position="19"/>
    </location>
</feature>
<keyword evidence="9" id="KW-0378">Hydrolase</keyword>
<comment type="pathway">
    <text evidence="1">Protein modification; [NiFe] hydrogenase maturation.</text>
</comment>
<dbReference type="InterPro" id="IPR011125">
    <property type="entry name" value="Znf_HypF"/>
</dbReference>
<dbReference type="GO" id="GO:0016743">
    <property type="term" value="F:carboxyl- or carbamoyltransferase activity"/>
    <property type="evidence" value="ECO:0007669"/>
    <property type="project" value="UniProtKB-UniRule"/>
</dbReference>
<dbReference type="Pfam" id="PF01300">
    <property type="entry name" value="Sua5_yciO_yrdC"/>
    <property type="match status" value="1"/>
</dbReference>
<comment type="catalytic activity">
    <reaction evidence="9">
        <text>an acyl phosphate + H2O = a carboxylate + phosphate + H(+)</text>
        <dbReference type="Rhea" id="RHEA:14965"/>
        <dbReference type="ChEBI" id="CHEBI:15377"/>
        <dbReference type="ChEBI" id="CHEBI:15378"/>
        <dbReference type="ChEBI" id="CHEBI:29067"/>
        <dbReference type="ChEBI" id="CHEBI:43474"/>
        <dbReference type="ChEBI" id="CHEBI:59918"/>
        <dbReference type="EC" id="3.6.1.7"/>
    </reaction>
</comment>
<dbReference type="InterPro" id="IPR036046">
    <property type="entry name" value="Acylphosphatase-like_dom_sf"/>
</dbReference>
<evidence type="ECO:0000256" key="1">
    <source>
        <dbReference type="ARBA" id="ARBA00004711"/>
    </source>
</evidence>
<dbReference type="GO" id="GO:0016874">
    <property type="term" value="F:ligase activity"/>
    <property type="evidence" value="ECO:0007669"/>
    <property type="project" value="UniProtKB-UniRule"/>
</dbReference>
<proteinExistence type="inferred from homology"/>
<keyword evidence="5" id="KW-0863">Zinc-finger</keyword>
<organism evidence="12 13">
    <name type="scientific">Candidatus Electrothrix aarhusensis</name>
    <dbReference type="NCBI Taxonomy" id="1859131"/>
    <lineage>
        <taxon>Bacteria</taxon>
        <taxon>Pseudomonadati</taxon>
        <taxon>Thermodesulfobacteriota</taxon>
        <taxon>Desulfobulbia</taxon>
        <taxon>Desulfobulbales</taxon>
        <taxon>Desulfobulbaceae</taxon>
        <taxon>Candidatus Electrothrix</taxon>
    </lineage>
</organism>
<dbReference type="SUPFAM" id="SSF55821">
    <property type="entry name" value="YrdC/RibB"/>
    <property type="match status" value="1"/>
</dbReference>
<dbReference type="AlphaFoldDB" id="A0A3S3U7H9"/>
<reference evidence="12 13" key="1">
    <citation type="submission" date="2017-01" db="EMBL/GenBank/DDBJ databases">
        <title>The cable genome- insights into the physiology and evolution of filamentous bacteria capable of sulfide oxidation via long distance electron transfer.</title>
        <authorList>
            <person name="Schreiber L."/>
            <person name="Bjerg J.T."/>
            <person name="Boggild A."/>
            <person name="Van De Vossenberg J."/>
            <person name="Meysman F."/>
            <person name="Nielsen L.P."/>
            <person name="Schramm A."/>
            <person name="Kjeldsen K.U."/>
        </authorList>
    </citation>
    <scope>NUCLEOTIDE SEQUENCE [LARGE SCALE GENOMIC DNA]</scope>
    <source>
        <strain evidence="12">MCF</strain>
    </source>
</reference>
<dbReference type="PANTHER" id="PTHR42959:SF1">
    <property type="entry name" value="CARBAMOYLTRANSFERASE HYPF"/>
    <property type="match status" value="1"/>
</dbReference>
<dbReference type="Pfam" id="PF07503">
    <property type="entry name" value="zf-HYPF"/>
    <property type="match status" value="2"/>
</dbReference>
<accession>A0A3S3U7H9</accession>
<dbReference type="Gene3D" id="3.90.870.50">
    <property type="match status" value="1"/>
</dbReference>
<evidence type="ECO:0000256" key="6">
    <source>
        <dbReference type="ARBA" id="ARBA00022833"/>
    </source>
</evidence>
<dbReference type="PIRSF" id="PIRSF006256">
    <property type="entry name" value="CMPcnvr_hdrg_mat"/>
    <property type="match status" value="1"/>
</dbReference>
<dbReference type="GO" id="GO:0003998">
    <property type="term" value="F:acylphosphatase activity"/>
    <property type="evidence" value="ECO:0007669"/>
    <property type="project" value="UniProtKB-EC"/>
</dbReference>
<dbReference type="Pfam" id="PF17788">
    <property type="entry name" value="HypF_C"/>
    <property type="match status" value="1"/>
</dbReference>
<dbReference type="GO" id="GO:0003725">
    <property type="term" value="F:double-stranded RNA binding"/>
    <property type="evidence" value="ECO:0007669"/>
    <property type="project" value="InterPro"/>
</dbReference>
<dbReference type="InterPro" id="IPR001792">
    <property type="entry name" value="Acylphosphatase-like_dom"/>
</dbReference>
<comment type="caution">
    <text evidence="12">The sequence shown here is derived from an EMBL/GenBank/DDBJ whole genome shotgun (WGS) entry which is preliminary data.</text>
</comment>
<comment type="similarity">
    <text evidence="2 8">Belongs to the carbamoyltransferase HypF family.</text>
</comment>
<dbReference type="Pfam" id="PF00708">
    <property type="entry name" value="Acylphosphatase"/>
    <property type="match status" value="1"/>
</dbReference>
<evidence type="ECO:0000259" key="10">
    <source>
        <dbReference type="PROSITE" id="PS51160"/>
    </source>
</evidence>
<evidence type="ECO:0000259" key="11">
    <source>
        <dbReference type="PROSITE" id="PS51163"/>
    </source>
</evidence>
<evidence type="ECO:0000313" key="13">
    <source>
        <dbReference type="Proteomes" id="UP000287853"/>
    </source>
</evidence>
<dbReference type="PROSITE" id="PS51163">
    <property type="entry name" value="YRDC"/>
    <property type="match status" value="1"/>
</dbReference>
<protein>
    <recommendedName>
        <fullName evidence="8">Carbamoyltransferase</fullName>
        <ecNumber evidence="8">6.2.-.-</ecNumber>
    </recommendedName>
</protein>
<evidence type="ECO:0000256" key="8">
    <source>
        <dbReference type="PIRNR" id="PIRNR006256"/>
    </source>
</evidence>
<keyword evidence="3" id="KW-0436">Ligase</keyword>
<dbReference type="Pfam" id="PF22521">
    <property type="entry name" value="HypF_C_2"/>
    <property type="match status" value="1"/>
</dbReference>
<evidence type="ECO:0000313" key="12">
    <source>
        <dbReference type="EMBL" id="RWX43946.1"/>
    </source>
</evidence>
<dbReference type="EMBL" id="MTKO01000105">
    <property type="protein sequence ID" value="RWX43946.1"/>
    <property type="molecule type" value="Genomic_DNA"/>
</dbReference>
<dbReference type="Gene3D" id="3.30.420.360">
    <property type="match status" value="1"/>
</dbReference>
<dbReference type="GO" id="GO:0008270">
    <property type="term" value="F:zinc ion binding"/>
    <property type="evidence" value="ECO:0007669"/>
    <property type="project" value="UniProtKB-KW"/>
</dbReference>
<evidence type="ECO:0000256" key="7">
    <source>
        <dbReference type="ARBA" id="ARBA00048220"/>
    </source>
</evidence>
<dbReference type="InterPro" id="IPR017968">
    <property type="entry name" value="Acylphosphatase_CS"/>
</dbReference>
<dbReference type="InterPro" id="IPR004421">
    <property type="entry name" value="Carbamoyltransferase_HypF"/>
</dbReference>
<dbReference type="PANTHER" id="PTHR42959">
    <property type="entry name" value="CARBAMOYLTRANSFERASE"/>
    <property type="match status" value="1"/>
</dbReference>
<dbReference type="InterPro" id="IPR051060">
    <property type="entry name" value="Carbamoyltrans_HypF-like"/>
</dbReference>
<keyword evidence="6" id="KW-0862">Zinc</keyword>
<dbReference type="InterPro" id="IPR017945">
    <property type="entry name" value="DHBP_synth_RibB-like_a/b_dom"/>
</dbReference>
<feature type="domain" description="YrdC-like" evidence="11">
    <location>
        <begin position="206"/>
        <end position="390"/>
    </location>
</feature>
<evidence type="ECO:0000256" key="3">
    <source>
        <dbReference type="ARBA" id="ARBA00022598"/>
    </source>
</evidence>
<dbReference type="EC" id="6.2.-.-" evidence="8"/>
<evidence type="ECO:0000256" key="9">
    <source>
        <dbReference type="PROSITE-ProRule" id="PRU00520"/>
    </source>
</evidence>
<name>A0A3S3U7H9_9BACT</name>
<dbReference type="InterPro" id="IPR055128">
    <property type="entry name" value="HypF_C_2"/>
</dbReference>
<evidence type="ECO:0000256" key="2">
    <source>
        <dbReference type="ARBA" id="ARBA00008097"/>
    </source>
</evidence>
<dbReference type="FunFam" id="3.30.420.40:FF:000124">
    <property type="entry name" value="Carbamoyltransferase HypF"/>
    <property type="match status" value="1"/>
</dbReference>
<dbReference type="NCBIfam" id="TIGR00143">
    <property type="entry name" value="hypF"/>
    <property type="match status" value="1"/>
</dbReference>
<dbReference type="GO" id="GO:0051604">
    <property type="term" value="P:protein maturation"/>
    <property type="evidence" value="ECO:0007669"/>
    <property type="project" value="TreeGrafter"/>
</dbReference>
<dbReference type="SUPFAM" id="SSF54975">
    <property type="entry name" value="Acylphosphatase/BLUF domain-like"/>
    <property type="match status" value="1"/>
</dbReference>
<dbReference type="Proteomes" id="UP000287853">
    <property type="component" value="Unassembled WGS sequence"/>
</dbReference>
<keyword evidence="4" id="KW-0479">Metal-binding</keyword>
<dbReference type="UniPathway" id="UPA00335"/>
<gene>
    <name evidence="12" type="ORF">H206_03140</name>
</gene>
<dbReference type="PROSITE" id="PS00150">
    <property type="entry name" value="ACYLPHOSPHATASE_1"/>
    <property type="match status" value="1"/>
</dbReference>
<dbReference type="InterPro" id="IPR041440">
    <property type="entry name" value="HypF_C"/>
</dbReference>
<comment type="catalytic activity">
    <reaction evidence="7">
        <text>C-terminal L-cysteinyl-[HypE protein] + carbamoyl phosphate + ATP + H2O = C-terminal S-carboxamide-L-cysteinyl-[HypE protein] + AMP + phosphate + diphosphate + H(+)</text>
        <dbReference type="Rhea" id="RHEA:55636"/>
        <dbReference type="Rhea" id="RHEA-COMP:14247"/>
        <dbReference type="Rhea" id="RHEA-COMP:14392"/>
        <dbReference type="ChEBI" id="CHEBI:15377"/>
        <dbReference type="ChEBI" id="CHEBI:15378"/>
        <dbReference type="ChEBI" id="CHEBI:30616"/>
        <dbReference type="ChEBI" id="CHEBI:33019"/>
        <dbReference type="ChEBI" id="CHEBI:43474"/>
        <dbReference type="ChEBI" id="CHEBI:58228"/>
        <dbReference type="ChEBI" id="CHEBI:76913"/>
        <dbReference type="ChEBI" id="CHEBI:139126"/>
        <dbReference type="ChEBI" id="CHEBI:456215"/>
    </reaction>
</comment>
<feature type="active site" evidence="9">
    <location>
        <position position="37"/>
    </location>
</feature>
<dbReference type="Gene3D" id="3.30.110.120">
    <property type="match status" value="1"/>
</dbReference>
<keyword evidence="13" id="KW-1185">Reference proteome</keyword>
<dbReference type="PROSITE" id="PS51160">
    <property type="entry name" value="ACYLPHOSPHATASE_3"/>
    <property type="match status" value="1"/>
</dbReference>
<dbReference type="InterPro" id="IPR006070">
    <property type="entry name" value="Sua5-like_dom"/>
</dbReference>
<evidence type="ECO:0000256" key="4">
    <source>
        <dbReference type="ARBA" id="ARBA00022723"/>
    </source>
</evidence>
<feature type="domain" description="Acylphosphatase-like" evidence="10">
    <location>
        <begin position="4"/>
        <end position="94"/>
    </location>
</feature>
<sequence>MAERVRVTISGQVQGVGFRPTLYRYAVEAELVGFVANISEGVIAEVQGAGESIEQFLHHLVDNPPPLAQIDTVTRVDIPEEPAISRLSGFQILASSISNAGGTPLASLPPDLGTCEQCRQEIFDPKNRRYRYPFTSCTDCGPRFTLAEGLPYDRERTAMKSFSLCPACAGEYYSVQDRRFEAQLNACADCGPELTCLDGQGRPLAGDPITLAATLLNNGEILAIKGLGGYHLACSALNRTAIARLRAAKKRPAKALAVMFASLEQLQGFCVVNEVERSVLTSWQGPIVLCTKKAGCTLLGELFPDTGNIGALLAYTPLHHLLLDKTGPLVMTSGNRCGRPLAHNEKELADILGSVASHALVHNRSVVRRCDDSVVRIIDKQQLVIRRSRGYVPQQIPLPFSGPSVLACGGDLKNTFCITQGRSAFLSQHIGDLKELSVFRFYEEAIKDFTDLLAVQPEIVACDLHLDYRSSRFAQSLHGVRCSPVQHHHAHIASCMAENLLTEKVIGVAFDGSGAGTDNTVWGGEFLIADYCGFQRVAHCKPYPLPGGEQAIAQPWRMALSYMISEYPDSTPPHSFAVHRTDEEYNGVVSLIRSGFAPLTSSCGRLFDAVAALLGVCSVSSYEGQAAVRLESLVKPDIKGRYTFVLASEIFPAQLSFGPTLGEIIADLDKGIELTVISTKFHNTVSAAVVATCEHLRQKRGINTVVLSGGVFQNAFLLRQACTGLRKKEFAVFCHHLVPPNDGGLSLGQAAVALAQYRDTDKN</sequence>